<feature type="region of interest" description="Disordered" evidence="6">
    <location>
        <begin position="98"/>
        <end position="118"/>
    </location>
</feature>
<evidence type="ECO:0000313" key="10">
    <source>
        <dbReference type="RefSeq" id="XP_013387503.1"/>
    </source>
</evidence>
<evidence type="ECO:0000256" key="6">
    <source>
        <dbReference type="SAM" id="MobiDB-lite"/>
    </source>
</evidence>
<feature type="region of interest" description="Disordered" evidence="6">
    <location>
        <begin position="192"/>
        <end position="268"/>
    </location>
</feature>
<dbReference type="PANTHER" id="PTHR23301:SF0">
    <property type="entry name" value="CHITIN-BINDING TYPE-2 DOMAIN-CONTAINING PROTEIN-RELATED"/>
    <property type="match status" value="1"/>
</dbReference>
<keyword evidence="1" id="KW-0147">Chitin-binding</keyword>
<feature type="compositionally biased region" description="Low complexity" evidence="6">
    <location>
        <begin position="212"/>
        <end position="232"/>
    </location>
</feature>
<proteinExistence type="predicted"/>
<feature type="domain" description="Chitin-binding type-2" evidence="8">
    <location>
        <begin position="121"/>
        <end position="184"/>
    </location>
</feature>
<evidence type="ECO:0000256" key="5">
    <source>
        <dbReference type="ARBA" id="ARBA00023180"/>
    </source>
</evidence>
<keyword evidence="4" id="KW-1015">Disulfide bond</keyword>
<dbReference type="OrthoDB" id="5846329at2759"/>
<keyword evidence="5" id="KW-0325">Glycoprotein</keyword>
<dbReference type="GeneID" id="106156678"/>
<evidence type="ECO:0000256" key="3">
    <source>
        <dbReference type="ARBA" id="ARBA00022737"/>
    </source>
</evidence>
<evidence type="ECO:0000256" key="4">
    <source>
        <dbReference type="ARBA" id="ARBA00023157"/>
    </source>
</evidence>
<evidence type="ECO:0000256" key="2">
    <source>
        <dbReference type="ARBA" id="ARBA00022729"/>
    </source>
</evidence>
<dbReference type="Gene3D" id="2.170.140.10">
    <property type="entry name" value="Chitin binding domain"/>
    <property type="match status" value="2"/>
</dbReference>
<dbReference type="Proteomes" id="UP000085678">
    <property type="component" value="Unplaced"/>
</dbReference>
<dbReference type="Pfam" id="PF01607">
    <property type="entry name" value="CBM_14"/>
    <property type="match status" value="2"/>
</dbReference>
<dbReference type="InterPro" id="IPR036508">
    <property type="entry name" value="Chitin-bd_dom_sf"/>
</dbReference>
<dbReference type="InterPro" id="IPR051940">
    <property type="entry name" value="Chitin_bind-dev_reg"/>
</dbReference>
<reference evidence="10" key="1">
    <citation type="submission" date="2025-08" db="UniProtKB">
        <authorList>
            <consortium name="RefSeq"/>
        </authorList>
    </citation>
    <scope>IDENTIFICATION</scope>
    <source>
        <tissue evidence="10">Gonads</tissue>
    </source>
</reference>
<feature type="chain" id="PRO_5010317274" evidence="7">
    <location>
        <begin position="22"/>
        <end position="369"/>
    </location>
</feature>
<evidence type="ECO:0000313" key="9">
    <source>
        <dbReference type="Proteomes" id="UP000085678"/>
    </source>
</evidence>
<feature type="signal peptide" evidence="7">
    <location>
        <begin position="1"/>
        <end position="21"/>
    </location>
</feature>
<keyword evidence="9" id="KW-1185">Reference proteome</keyword>
<dbReference type="PANTHER" id="PTHR23301">
    <property type="entry name" value="CHITIN BINDING PERITROPHIN-A"/>
    <property type="match status" value="1"/>
</dbReference>
<dbReference type="GO" id="GO:0005576">
    <property type="term" value="C:extracellular region"/>
    <property type="evidence" value="ECO:0007669"/>
    <property type="project" value="InterPro"/>
</dbReference>
<dbReference type="SMART" id="SM00494">
    <property type="entry name" value="ChtBD2"/>
    <property type="match status" value="2"/>
</dbReference>
<feature type="compositionally biased region" description="Low complexity" evidence="6">
    <location>
        <begin position="193"/>
        <end position="205"/>
    </location>
</feature>
<evidence type="ECO:0000259" key="8">
    <source>
        <dbReference type="PROSITE" id="PS50940"/>
    </source>
</evidence>
<keyword evidence="2 7" id="KW-0732">Signal</keyword>
<evidence type="ECO:0000256" key="1">
    <source>
        <dbReference type="ARBA" id="ARBA00022669"/>
    </source>
</evidence>
<sequence>MELRYGLMLVVLLMAITAVEMSKDSKDSSRYKNNECTGKKMGDKFAVQGECNAYIHCAGRWKKPTKKTCEDGKVFDSSLGYCNDAYALSADNPCYSPMKTEEKTTPSTPPSPKSTVVPPAKDLCADKKQGDKFAVPGECNAYYECVSVFKKTRKRECAPGTVFDASVGVCNHAYALSASNPCFSPMKLTEKATPSTTSMTKESTTPKPPTVPTIKSTAIKTTLEPSTTSKTTPKPPTTPEPTTTTTTPEPTTTTPEPTTTTTPEPTTTVPLDKCAFKGQYYAKNEQFSDGCDKICVCVEPPDVYSCTERCYKWNLAQMPPTCQYETVDGECCKSLQCANQVWNLKYLPQGCKVLKDNGLLCENVPVAAP</sequence>
<name>A0A1S3HN60_LINAN</name>
<gene>
    <name evidence="10" type="primary">LOC106156678</name>
</gene>
<protein>
    <submittedName>
        <fullName evidence="10">Mucin-2 isoform X2</fullName>
    </submittedName>
</protein>
<organism evidence="9 10">
    <name type="scientific">Lingula anatina</name>
    <name type="common">Brachiopod</name>
    <name type="synonym">Lingula unguis</name>
    <dbReference type="NCBI Taxonomy" id="7574"/>
    <lineage>
        <taxon>Eukaryota</taxon>
        <taxon>Metazoa</taxon>
        <taxon>Spiralia</taxon>
        <taxon>Lophotrochozoa</taxon>
        <taxon>Brachiopoda</taxon>
        <taxon>Linguliformea</taxon>
        <taxon>Lingulata</taxon>
        <taxon>Lingulida</taxon>
        <taxon>Linguloidea</taxon>
        <taxon>Lingulidae</taxon>
        <taxon>Lingula</taxon>
    </lineage>
</organism>
<keyword evidence="3" id="KW-0677">Repeat</keyword>
<dbReference type="SUPFAM" id="SSF57625">
    <property type="entry name" value="Invertebrate chitin-binding proteins"/>
    <property type="match status" value="2"/>
</dbReference>
<dbReference type="PROSITE" id="PS50940">
    <property type="entry name" value="CHIT_BIND_II"/>
    <property type="match status" value="2"/>
</dbReference>
<feature type="domain" description="Chitin-binding type-2" evidence="8">
    <location>
        <begin position="33"/>
        <end position="96"/>
    </location>
</feature>
<dbReference type="GO" id="GO:0008061">
    <property type="term" value="F:chitin binding"/>
    <property type="evidence" value="ECO:0007669"/>
    <property type="project" value="UniProtKB-KW"/>
</dbReference>
<dbReference type="RefSeq" id="XP_013387503.1">
    <property type="nucleotide sequence ID" value="XM_013532049.1"/>
</dbReference>
<feature type="compositionally biased region" description="Low complexity" evidence="6">
    <location>
        <begin position="240"/>
        <end position="268"/>
    </location>
</feature>
<dbReference type="AlphaFoldDB" id="A0A1S3HN60"/>
<evidence type="ECO:0000256" key="7">
    <source>
        <dbReference type="SAM" id="SignalP"/>
    </source>
</evidence>
<dbReference type="InterPro" id="IPR002557">
    <property type="entry name" value="Chitin-bd_dom"/>
</dbReference>
<accession>A0A1S3HN60</accession>